<organism evidence="4 5">
    <name type="scientific">Streptomyces siamensis</name>
    <dbReference type="NCBI Taxonomy" id="1274986"/>
    <lineage>
        <taxon>Bacteria</taxon>
        <taxon>Bacillati</taxon>
        <taxon>Actinomycetota</taxon>
        <taxon>Actinomycetes</taxon>
        <taxon>Kitasatosporales</taxon>
        <taxon>Streptomycetaceae</taxon>
        <taxon>Streptomyces</taxon>
    </lineage>
</organism>
<evidence type="ECO:0000313" key="4">
    <source>
        <dbReference type="EMBL" id="GAA5013342.1"/>
    </source>
</evidence>
<dbReference type="Proteomes" id="UP001501759">
    <property type="component" value="Unassembled WGS sequence"/>
</dbReference>
<feature type="chain" id="PRO_5046416942" description="Integral membrane protein" evidence="3">
    <location>
        <begin position="22"/>
        <end position="330"/>
    </location>
</feature>
<feature type="transmembrane region" description="Helical" evidence="2">
    <location>
        <begin position="223"/>
        <end position="243"/>
    </location>
</feature>
<keyword evidence="2" id="KW-1133">Transmembrane helix</keyword>
<reference evidence="5" key="1">
    <citation type="journal article" date="2019" name="Int. J. Syst. Evol. Microbiol.">
        <title>The Global Catalogue of Microorganisms (GCM) 10K type strain sequencing project: providing services to taxonomists for standard genome sequencing and annotation.</title>
        <authorList>
            <consortium name="The Broad Institute Genomics Platform"/>
            <consortium name="The Broad Institute Genome Sequencing Center for Infectious Disease"/>
            <person name="Wu L."/>
            <person name="Ma J."/>
        </authorList>
    </citation>
    <scope>NUCLEOTIDE SEQUENCE [LARGE SCALE GENOMIC DNA]</scope>
    <source>
        <strain evidence="5">JCM 18409</strain>
    </source>
</reference>
<keyword evidence="2" id="KW-0812">Transmembrane</keyword>
<dbReference type="EMBL" id="BAABKB010000010">
    <property type="protein sequence ID" value="GAA5013342.1"/>
    <property type="molecule type" value="Genomic_DNA"/>
</dbReference>
<keyword evidence="5" id="KW-1185">Reference proteome</keyword>
<evidence type="ECO:0000256" key="1">
    <source>
        <dbReference type="SAM" id="MobiDB-lite"/>
    </source>
</evidence>
<evidence type="ECO:0008006" key="6">
    <source>
        <dbReference type="Google" id="ProtNLM"/>
    </source>
</evidence>
<dbReference type="PANTHER" id="PTHR40761:SF1">
    <property type="entry name" value="CONSERVED INTEGRAL MEMBRANE ALANINE VALINE AND LEUCINE RICH PROTEIN-RELATED"/>
    <property type="match status" value="1"/>
</dbReference>
<feature type="signal peptide" evidence="3">
    <location>
        <begin position="1"/>
        <end position="21"/>
    </location>
</feature>
<feature type="region of interest" description="Disordered" evidence="1">
    <location>
        <begin position="311"/>
        <end position="330"/>
    </location>
</feature>
<feature type="transmembrane region" description="Helical" evidence="2">
    <location>
        <begin position="125"/>
        <end position="149"/>
    </location>
</feature>
<protein>
    <recommendedName>
        <fullName evidence="6">Integral membrane protein</fullName>
    </recommendedName>
</protein>
<sequence length="330" mass="33080">MLSVLALGAASALAYAGAAVAQRAVATTATGHGRRAALRGATWWVSLTLNLLGAALHTAALRFGSLVAVQMLGVLTLVAAPLLSAPARRRRTTAAQCSGIACAVAGVAGLLFLTRSAQASRTLTAAQTAGVLGLTVAVLGIAVVAAATARRGITTSLWYAVAAGVAFGAASALTQTAVLELTRDGALRLPPSAAALAAGVACLAVAGLTLSQLAYRGGLEAPLATLTLVNPGFAVVVGVLVLGDRYPGGLPAALAGCAAAAAAARGVLVLARTHTEAAARGRLALREPVEVHVHGGREPLDELLEVERGERLHPQDVPQHHQAGELRGHQ</sequence>
<gene>
    <name evidence="4" type="ORF">GCM10023335_36110</name>
</gene>
<name>A0ABP9IYX2_9ACTN</name>
<keyword evidence="2" id="KW-0472">Membrane</keyword>
<evidence type="ECO:0000313" key="5">
    <source>
        <dbReference type="Proteomes" id="UP001501759"/>
    </source>
</evidence>
<dbReference type="RefSeq" id="WP_425589257.1">
    <property type="nucleotide sequence ID" value="NZ_BAABKB010000010.1"/>
</dbReference>
<feature type="transmembrane region" description="Helical" evidence="2">
    <location>
        <begin position="249"/>
        <end position="271"/>
    </location>
</feature>
<feature type="transmembrane region" description="Helical" evidence="2">
    <location>
        <begin position="156"/>
        <end position="173"/>
    </location>
</feature>
<feature type="transmembrane region" description="Helical" evidence="2">
    <location>
        <begin position="193"/>
        <end position="211"/>
    </location>
</feature>
<feature type="transmembrane region" description="Helical" evidence="2">
    <location>
        <begin position="59"/>
        <end position="83"/>
    </location>
</feature>
<accession>A0ABP9IYX2</accession>
<evidence type="ECO:0000256" key="2">
    <source>
        <dbReference type="SAM" id="Phobius"/>
    </source>
</evidence>
<dbReference type="PANTHER" id="PTHR40761">
    <property type="entry name" value="CONSERVED INTEGRAL MEMBRANE ALANINE VALINE AND LEUCINE RICH PROTEIN-RELATED"/>
    <property type="match status" value="1"/>
</dbReference>
<evidence type="ECO:0000256" key="3">
    <source>
        <dbReference type="SAM" id="SignalP"/>
    </source>
</evidence>
<proteinExistence type="predicted"/>
<keyword evidence="3" id="KW-0732">Signal</keyword>
<feature type="transmembrane region" description="Helical" evidence="2">
    <location>
        <begin position="95"/>
        <end position="113"/>
    </location>
</feature>
<comment type="caution">
    <text evidence="4">The sequence shown here is derived from an EMBL/GenBank/DDBJ whole genome shotgun (WGS) entry which is preliminary data.</text>
</comment>